<evidence type="ECO:0000313" key="3">
    <source>
        <dbReference type="Proteomes" id="UP001589575"/>
    </source>
</evidence>
<gene>
    <name evidence="2" type="ORF">ACFFX0_12550</name>
</gene>
<evidence type="ECO:0000256" key="1">
    <source>
        <dbReference type="SAM" id="MobiDB-lite"/>
    </source>
</evidence>
<proteinExistence type="predicted"/>
<keyword evidence="3" id="KW-1185">Reference proteome</keyword>
<comment type="caution">
    <text evidence="2">The sequence shown here is derived from an EMBL/GenBank/DDBJ whole genome shotgun (WGS) entry which is preliminary data.</text>
</comment>
<dbReference type="Proteomes" id="UP001589575">
    <property type="component" value="Unassembled WGS sequence"/>
</dbReference>
<name>A0ABV5FZ74_9MICC</name>
<reference evidence="2 3" key="1">
    <citation type="submission" date="2024-09" db="EMBL/GenBank/DDBJ databases">
        <authorList>
            <person name="Sun Q."/>
            <person name="Mori K."/>
        </authorList>
    </citation>
    <scope>NUCLEOTIDE SEQUENCE [LARGE SCALE GENOMIC DNA]</scope>
    <source>
        <strain evidence="2 3">CCM 7609</strain>
    </source>
</reference>
<feature type="compositionally biased region" description="Polar residues" evidence="1">
    <location>
        <begin position="54"/>
        <end position="63"/>
    </location>
</feature>
<feature type="region of interest" description="Disordered" evidence="1">
    <location>
        <begin position="37"/>
        <end position="63"/>
    </location>
</feature>
<accession>A0ABV5FZ74</accession>
<organism evidence="2 3">
    <name type="scientific">Citricoccus parietis</name>
    <dbReference type="NCBI Taxonomy" id="592307"/>
    <lineage>
        <taxon>Bacteria</taxon>
        <taxon>Bacillati</taxon>
        <taxon>Actinomycetota</taxon>
        <taxon>Actinomycetes</taxon>
        <taxon>Micrococcales</taxon>
        <taxon>Micrococcaceae</taxon>
        <taxon>Citricoccus</taxon>
    </lineage>
</organism>
<sequence>MTVGGRMVRAQGGARRTICHLHRIGCLRRRRRAPRRLGGRWLSRHDDDQPCVRGSSSSSDSFT</sequence>
<evidence type="ECO:0000313" key="2">
    <source>
        <dbReference type="EMBL" id="MFB9071991.1"/>
    </source>
</evidence>
<protein>
    <submittedName>
        <fullName evidence="2">Uncharacterized protein</fullName>
    </submittedName>
</protein>
<dbReference type="EMBL" id="JBHMFI010000001">
    <property type="protein sequence ID" value="MFB9071991.1"/>
    <property type="molecule type" value="Genomic_DNA"/>
</dbReference>